<reference evidence="2" key="1">
    <citation type="journal article" date="2016" name="Front. Microbiol.">
        <title>Molecular Keys to the Janthinobacterium and Duganella spp. Interaction with the Plant Pathogen Fusarium graminearum.</title>
        <authorList>
            <person name="Haack F.S."/>
            <person name="Poehlein A."/>
            <person name="Kroger C."/>
            <person name="Voigt C.A."/>
            <person name="Piepenbring M."/>
            <person name="Bode H.B."/>
            <person name="Daniel R."/>
            <person name="Schafer W."/>
            <person name="Streit W.R."/>
        </authorList>
    </citation>
    <scope>NUCLEOTIDE SEQUENCE [LARGE SCALE GENOMIC DNA]</scope>
    <source>
        <strain evidence="2">T54</strain>
    </source>
</reference>
<sequence length="75" mass="8560">MRKPTLKKNTTNLQCAGFVASIGCPRIWEICNDFDRKLSRRRYIYRTEAAAAELRDERAAGSAWSFAEHQKAVAL</sequence>
<dbReference type="RefSeq" id="WP_070251980.1">
    <property type="nucleotide sequence ID" value="NZ_LROM01000152.1"/>
</dbReference>
<name>A0A1E7W6D3_9BURK</name>
<dbReference type="EMBL" id="LROM01000152">
    <property type="protein sequence ID" value="OEZ91505.1"/>
    <property type="molecule type" value="Genomic_DNA"/>
</dbReference>
<dbReference type="PROSITE" id="PS51257">
    <property type="entry name" value="PROKAR_LIPOPROTEIN"/>
    <property type="match status" value="1"/>
</dbReference>
<comment type="caution">
    <text evidence="1">The sequence shown here is derived from an EMBL/GenBank/DDBJ whole genome shotgun (WGS) entry which is preliminary data.</text>
</comment>
<evidence type="ECO:0000313" key="2">
    <source>
        <dbReference type="Proteomes" id="UP000175989"/>
    </source>
</evidence>
<evidence type="ECO:0000313" key="1">
    <source>
        <dbReference type="EMBL" id="OEZ91505.1"/>
    </source>
</evidence>
<dbReference type="AlphaFoldDB" id="A0A1E7W6D3"/>
<organism evidence="1 2">
    <name type="scientific">Duganella phyllosphaerae</name>
    <dbReference type="NCBI Taxonomy" id="762836"/>
    <lineage>
        <taxon>Bacteria</taxon>
        <taxon>Pseudomonadati</taxon>
        <taxon>Pseudomonadota</taxon>
        <taxon>Betaproteobacteria</taxon>
        <taxon>Burkholderiales</taxon>
        <taxon>Oxalobacteraceae</taxon>
        <taxon>Telluria group</taxon>
        <taxon>Duganella</taxon>
    </lineage>
</organism>
<accession>A0A1E7W6D3</accession>
<keyword evidence="2" id="KW-1185">Reference proteome</keyword>
<protein>
    <submittedName>
        <fullName evidence="1">Uncharacterized protein</fullName>
    </submittedName>
</protein>
<gene>
    <name evidence="1" type="ORF">DUPY_51170</name>
</gene>
<dbReference type="Proteomes" id="UP000175989">
    <property type="component" value="Unassembled WGS sequence"/>
</dbReference>
<proteinExistence type="predicted"/>
<dbReference type="OrthoDB" id="9960399at2"/>